<dbReference type="InterPro" id="IPR017647">
    <property type="entry name" value="Dnd_assoc_3"/>
</dbReference>
<dbReference type="Proteomes" id="UP001618531">
    <property type="component" value="Unassembled WGS sequence"/>
</dbReference>
<protein>
    <submittedName>
        <fullName evidence="1">DNA phosphorothioation-dependent restriction protein DptF</fullName>
    </submittedName>
</protein>
<evidence type="ECO:0000313" key="2">
    <source>
        <dbReference type="Proteomes" id="UP001618531"/>
    </source>
</evidence>
<keyword evidence="2" id="KW-1185">Reference proteome</keyword>
<reference evidence="1 2" key="1">
    <citation type="submission" date="2024-11" db="EMBL/GenBank/DDBJ databases">
        <title>Identification and Characterization of a Novel Fosfomycin Bacillithiol Transferase FosB8 in Paenibacillus illinoisensis.</title>
        <authorList>
            <person name="Lu W."/>
        </authorList>
    </citation>
    <scope>NUCLEOTIDE SEQUENCE [LARGE SCALE GENOMIC DNA]</scope>
    <source>
        <strain evidence="1 2">WP77</strain>
    </source>
</reference>
<dbReference type="RefSeq" id="WP_402874894.1">
    <property type="nucleotide sequence ID" value="NZ_JBIYSL010000002.1"/>
</dbReference>
<dbReference type="EMBL" id="JBIYSL010000002">
    <property type="protein sequence ID" value="MFK0522844.1"/>
    <property type="molecule type" value="Genomic_DNA"/>
</dbReference>
<dbReference type="NCBIfam" id="TIGR03238">
    <property type="entry name" value="dnd_assoc_3"/>
    <property type="match status" value="1"/>
</dbReference>
<name>A0ABW8HV75_9BACL</name>
<comment type="caution">
    <text evidence="1">The sequence shown here is derived from an EMBL/GenBank/DDBJ whole genome shotgun (WGS) entry which is preliminary data.</text>
</comment>
<sequence>MSTNIHFIDVLKRCKQSSKEAVENLEGFSEFKKYMHVQRPVEKELEHHINDANQSNQAQLILVCGGVGDGKSHILSFLKDKYAFLTDSDRFYLHNDATESFSPRKTSIETLAEVLKPFSDEEIGKEQKMNIVLAINLGALNNFIDADEGKKFTRLKDYVHAKKIMDSVVIEEESVDDHIFKYVNFSDYHMYELTENGPQSSYIKGILQKITQKSDYNPFYQAYLREKNDYSEITQKNPIIQNYELLQHDDIQEKIIDLLIQSMVKEKLIISTRALLDFIYNILVPSSMDNVEHEKLMELIEDQDFQSYTACLLPFQLFDREDASTIHQAINHINPTQYRTEMLDQHLIDFKSRKDGAYLFSQYIDVNRAPYFAKSLVPNSPWKSEDKKNNLFKNDLIKLFVYLYYLIPREPHNSFEDQVYNQYMNYLFHWNRKSWSKLSKLYREDVRDAIYKWNGEGHGGLIYVQIGQPQTHYYALRKLEIEPALERVDPRQEETLMKFLPMLTIAFRPKGGEPVEIDIDFSLYSLLIRIKNGYRPNKKDKFQFIKFVEFIEQLSSKGNDKNELIFESKKFGKSQRYRLTYDDLFNQYSFTEM</sequence>
<gene>
    <name evidence="1" type="primary">dptF</name>
    <name evidence="1" type="ORF">ACINKY_11625</name>
</gene>
<accession>A0ABW8HV75</accession>
<proteinExistence type="predicted"/>
<evidence type="ECO:0000313" key="1">
    <source>
        <dbReference type="EMBL" id="MFK0522844.1"/>
    </source>
</evidence>
<organism evidence="1 2">
    <name type="scientific">Paenibacillus illinoisensis</name>
    <dbReference type="NCBI Taxonomy" id="59845"/>
    <lineage>
        <taxon>Bacteria</taxon>
        <taxon>Bacillati</taxon>
        <taxon>Bacillota</taxon>
        <taxon>Bacilli</taxon>
        <taxon>Bacillales</taxon>
        <taxon>Paenibacillaceae</taxon>
        <taxon>Paenibacillus</taxon>
    </lineage>
</organism>